<dbReference type="PANTHER" id="PTHR10612">
    <property type="entry name" value="APOLIPOPROTEIN D"/>
    <property type="match status" value="1"/>
</dbReference>
<feature type="signal peptide" evidence="12">
    <location>
        <begin position="1"/>
        <end position="21"/>
    </location>
</feature>
<dbReference type="InterPro" id="IPR022272">
    <property type="entry name" value="Lipocalin_CS"/>
</dbReference>
<dbReference type="PROSITE" id="PS00213">
    <property type="entry name" value="LIPOCALIN"/>
    <property type="match status" value="1"/>
</dbReference>
<dbReference type="AlphaFoldDB" id="A0A7S9DYE9"/>
<evidence type="ECO:0000313" key="16">
    <source>
        <dbReference type="Proteomes" id="UP000595095"/>
    </source>
</evidence>
<evidence type="ECO:0000259" key="14">
    <source>
        <dbReference type="Pfam" id="PF08212"/>
    </source>
</evidence>
<dbReference type="EMBL" id="CP064795">
    <property type="protein sequence ID" value="QPG05913.1"/>
    <property type="molecule type" value="Genomic_DNA"/>
</dbReference>
<dbReference type="PROSITE" id="PS51257">
    <property type="entry name" value="PROKAR_LIPOPROTEIN"/>
    <property type="match status" value="1"/>
</dbReference>
<feature type="lipid moiety-binding region" description="S-diacylglycerol cysteine" evidence="13">
    <location>
        <position position="17"/>
    </location>
</feature>
<dbReference type="Gene3D" id="2.40.128.20">
    <property type="match status" value="1"/>
</dbReference>
<name>A0A7S9DYE9_9ALTE</name>
<evidence type="ECO:0000256" key="3">
    <source>
        <dbReference type="ARBA" id="ARBA00011738"/>
    </source>
</evidence>
<dbReference type="SUPFAM" id="SSF50814">
    <property type="entry name" value="Lipocalins"/>
    <property type="match status" value="1"/>
</dbReference>
<dbReference type="PIRSF" id="PIRSF036893">
    <property type="entry name" value="Lipocalin_ApoD"/>
    <property type="match status" value="1"/>
</dbReference>
<dbReference type="InterPro" id="IPR012674">
    <property type="entry name" value="Calycin"/>
</dbReference>
<dbReference type="InterPro" id="IPR022271">
    <property type="entry name" value="Lipocalin_ApoD"/>
</dbReference>
<feature type="chain" id="PRO_5033202135" description="Outer membrane lipoprotein Blc" evidence="12">
    <location>
        <begin position="22"/>
        <end position="181"/>
    </location>
</feature>
<proteinExistence type="inferred from homology"/>
<evidence type="ECO:0000256" key="1">
    <source>
        <dbReference type="ARBA" id="ARBA00004459"/>
    </source>
</evidence>
<sequence>MKFISLLISSLCLLIGCSASKPDNVEPVTDFEAERYLGTWYEIARLDHSFEEGLSEVTATYREREDGGIAVINRGYNAEEDQWDEAEGKAYFVQDRQTGWLKVSFFGPFYASYVVTRLDQDYQWALVTGPDKDYLWVLARQPSLPPKTQQQLIAHAAELGYNTDNLIFVDHSNSQSADTAK</sequence>
<evidence type="ECO:0000256" key="2">
    <source>
        <dbReference type="ARBA" id="ARBA00006889"/>
    </source>
</evidence>
<keyword evidence="8 12" id="KW-0998">Cell outer membrane</keyword>
<evidence type="ECO:0000256" key="9">
    <source>
        <dbReference type="ARBA" id="ARBA00023288"/>
    </source>
</evidence>
<protein>
    <recommendedName>
        <fullName evidence="11 12">Outer membrane lipoprotein Blc</fullName>
    </recommendedName>
</protein>
<gene>
    <name evidence="15" type="ORF">IT774_01225</name>
</gene>
<evidence type="ECO:0000256" key="8">
    <source>
        <dbReference type="ARBA" id="ARBA00023237"/>
    </source>
</evidence>
<evidence type="ECO:0000256" key="4">
    <source>
        <dbReference type="ARBA" id="ARBA00022729"/>
    </source>
</evidence>
<dbReference type="PRINTS" id="PR01171">
    <property type="entry name" value="BCTLIPOCALIN"/>
</dbReference>
<keyword evidence="4 12" id="KW-0732">Signal</keyword>
<dbReference type="FunFam" id="2.40.128.20:FF:000002">
    <property type="entry name" value="Outer membrane lipoprotein Blc"/>
    <property type="match status" value="1"/>
</dbReference>
<dbReference type="GO" id="GO:0009279">
    <property type="term" value="C:cell outer membrane"/>
    <property type="evidence" value="ECO:0007669"/>
    <property type="project" value="UniProtKB-SubCell"/>
</dbReference>
<evidence type="ECO:0000256" key="5">
    <source>
        <dbReference type="ARBA" id="ARBA00023121"/>
    </source>
</evidence>
<evidence type="ECO:0000256" key="7">
    <source>
        <dbReference type="ARBA" id="ARBA00023139"/>
    </source>
</evidence>
<dbReference type="PANTHER" id="PTHR10612:SF34">
    <property type="entry name" value="APOLIPOPROTEIN D"/>
    <property type="match status" value="1"/>
</dbReference>
<evidence type="ECO:0000256" key="6">
    <source>
        <dbReference type="ARBA" id="ARBA00023136"/>
    </source>
</evidence>
<dbReference type="CDD" id="cd19438">
    <property type="entry name" value="lipocalin_Blc-like"/>
    <property type="match status" value="1"/>
</dbReference>
<dbReference type="RefSeq" id="WP_195810995.1">
    <property type="nucleotide sequence ID" value="NZ_CP064795.1"/>
</dbReference>
<keyword evidence="5 12" id="KW-0446">Lipid-binding</keyword>
<dbReference type="GO" id="GO:0006950">
    <property type="term" value="P:response to stress"/>
    <property type="evidence" value="ECO:0007669"/>
    <property type="project" value="UniProtKB-ARBA"/>
</dbReference>
<dbReference type="KEGG" id="smaa:IT774_01225"/>
<keyword evidence="9 12" id="KW-0449">Lipoprotein</keyword>
<dbReference type="InterPro" id="IPR000566">
    <property type="entry name" value="Lipocln_cytosolic_FA-bd_dom"/>
</dbReference>
<evidence type="ECO:0000256" key="10">
    <source>
        <dbReference type="ARBA" id="ARBA00057024"/>
    </source>
</evidence>
<keyword evidence="6 12" id="KW-0472">Membrane</keyword>
<dbReference type="InterPro" id="IPR047202">
    <property type="entry name" value="Lipocalin_Blc-like_dom"/>
</dbReference>
<comment type="subcellular location">
    <subcellularLocation>
        <location evidence="1">Cell outer membrane</location>
        <topology evidence="1">Lipid-anchor</topology>
    </subcellularLocation>
</comment>
<dbReference type="Proteomes" id="UP000595095">
    <property type="component" value="Chromosome"/>
</dbReference>
<comment type="similarity">
    <text evidence="2 12">Belongs to the calycin superfamily. Lipocalin family.</text>
</comment>
<keyword evidence="7 13" id="KW-0564">Palmitate</keyword>
<evidence type="ECO:0000256" key="11">
    <source>
        <dbReference type="ARBA" id="ARBA00071217"/>
    </source>
</evidence>
<reference evidence="15 16" key="1">
    <citation type="submission" date="2020-11" db="EMBL/GenBank/DDBJ databases">
        <title>Complete genome sequence for Salinimonas sp. strain G2-b.</title>
        <authorList>
            <person name="Park S.-J."/>
        </authorList>
    </citation>
    <scope>NUCLEOTIDE SEQUENCE [LARGE SCALE GENOMIC DNA]</scope>
    <source>
        <strain evidence="15 16">G2-b</strain>
    </source>
</reference>
<organism evidence="15 16">
    <name type="scientific">Salinimonas marina</name>
    <dbReference type="NCBI Taxonomy" id="2785918"/>
    <lineage>
        <taxon>Bacteria</taxon>
        <taxon>Pseudomonadati</taxon>
        <taxon>Pseudomonadota</taxon>
        <taxon>Gammaproteobacteria</taxon>
        <taxon>Alteromonadales</taxon>
        <taxon>Alteromonadaceae</taxon>
        <taxon>Alteromonas/Salinimonas group</taxon>
        <taxon>Salinimonas</taxon>
    </lineage>
</organism>
<accession>A0A7S9DYE9</accession>
<keyword evidence="16" id="KW-1185">Reference proteome</keyword>
<feature type="domain" description="Lipocalin/cytosolic fatty-acid binding" evidence="14">
    <location>
        <begin position="32"/>
        <end position="169"/>
    </location>
</feature>
<comment type="subunit">
    <text evidence="3 12">Homodimer.</text>
</comment>
<dbReference type="InterPro" id="IPR002446">
    <property type="entry name" value="Lipocalin_bac"/>
</dbReference>
<feature type="lipid moiety-binding region" description="N-palmitoyl cysteine" evidence="13">
    <location>
        <position position="17"/>
    </location>
</feature>
<dbReference type="Pfam" id="PF08212">
    <property type="entry name" value="Lipocalin_2"/>
    <property type="match status" value="1"/>
</dbReference>
<dbReference type="GO" id="GO:0008289">
    <property type="term" value="F:lipid binding"/>
    <property type="evidence" value="ECO:0007669"/>
    <property type="project" value="UniProtKB-UniRule"/>
</dbReference>
<evidence type="ECO:0000256" key="13">
    <source>
        <dbReference type="PIRSR" id="PIRSR036893-52"/>
    </source>
</evidence>
<evidence type="ECO:0000256" key="12">
    <source>
        <dbReference type="PIRNR" id="PIRNR036893"/>
    </source>
</evidence>
<evidence type="ECO:0000313" key="15">
    <source>
        <dbReference type="EMBL" id="QPG05913.1"/>
    </source>
</evidence>
<comment type="function">
    <text evidence="10 12">Involved in the storage or transport of lipids necessary for membrane maintenance under stressful conditions. Displays a binding preference for lysophospholipids.</text>
</comment>